<keyword evidence="2" id="KW-1185">Reference proteome</keyword>
<accession>A0ACC2MW61</accession>
<proteinExistence type="predicted"/>
<protein>
    <submittedName>
        <fullName evidence="1">Uncharacterized protein</fullName>
    </submittedName>
</protein>
<gene>
    <name evidence="1" type="ORF">MRB53_002447</name>
</gene>
<organism evidence="1 2">
    <name type="scientific">Persea americana</name>
    <name type="common">Avocado</name>
    <dbReference type="NCBI Taxonomy" id="3435"/>
    <lineage>
        <taxon>Eukaryota</taxon>
        <taxon>Viridiplantae</taxon>
        <taxon>Streptophyta</taxon>
        <taxon>Embryophyta</taxon>
        <taxon>Tracheophyta</taxon>
        <taxon>Spermatophyta</taxon>
        <taxon>Magnoliopsida</taxon>
        <taxon>Magnoliidae</taxon>
        <taxon>Laurales</taxon>
        <taxon>Lauraceae</taxon>
        <taxon>Persea</taxon>
    </lineage>
</organism>
<name>A0ACC2MW61_PERAE</name>
<sequence>MADLTGEDNRTECLYGLGDGFELLLIWVLRELEGLHGSPAVDDPFGRSRRRRRLGGLVGDDGALGGLGGVDG</sequence>
<evidence type="ECO:0000313" key="1">
    <source>
        <dbReference type="EMBL" id="KAJ8649424.1"/>
    </source>
</evidence>
<dbReference type="EMBL" id="CM056809">
    <property type="protein sequence ID" value="KAJ8649424.1"/>
    <property type="molecule type" value="Genomic_DNA"/>
</dbReference>
<comment type="caution">
    <text evidence="1">The sequence shown here is derived from an EMBL/GenBank/DDBJ whole genome shotgun (WGS) entry which is preliminary data.</text>
</comment>
<evidence type="ECO:0000313" key="2">
    <source>
        <dbReference type="Proteomes" id="UP001234297"/>
    </source>
</evidence>
<dbReference type="Proteomes" id="UP001234297">
    <property type="component" value="Chromosome 1"/>
</dbReference>
<reference evidence="1 2" key="1">
    <citation type="journal article" date="2022" name="Hortic Res">
        <title>A haplotype resolved chromosomal level avocado genome allows analysis of novel avocado genes.</title>
        <authorList>
            <person name="Nath O."/>
            <person name="Fletcher S.J."/>
            <person name="Hayward A."/>
            <person name="Shaw L.M."/>
            <person name="Masouleh A.K."/>
            <person name="Furtado A."/>
            <person name="Henry R.J."/>
            <person name="Mitter N."/>
        </authorList>
    </citation>
    <scope>NUCLEOTIDE SEQUENCE [LARGE SCALE GENOMIC DNA]</scope>
    <source>
        <strain evidence="2">cv. Hass</strain>
    </source>
</reference>